<feature type="transmembrane region" description="Helical" evidence="1">
    <location>
        <begin position="149"/>
        <end position="170"/>
    </location>
</feature>
<feature type="domain" description="DUF7702" evidence="2">
    <location>
        <begin position="3"/>
        <end position="207"/>
    </location>
</feature>
<keyword evidence="1" id="KW-0472">Membrane</keyword>
<dbReference type="InterPro" id="IPR056119">
    <property type="entry name" value="DUF7702"/>
</dbReference>
<evidence type="ECO:0000259" key="2">
    <source>
        <dbReference type="Pfam" id="PF24800"/>
    </source>
</evidence>
<feature type="transmembrane region" description="Helical" evidence="1">
    <location>
        <begin position="39"/>
        <end position="58"/>
    </location>
</feature>
<gene>
    <name evidence="3" type="ORF">BD311DRAFT_799181</name>
</gene>
<name>A0A4Q9MCF2_9APHY</name>
<feature type="transmembrane region" description="Helical" evidence="1">
    <location>
        <begin position="70"/>
        <end position="91"/>
    </location>
</feature>
<evidence type="ECO:0000256" key="1">
    <source>
        <dbReference type="SAM" id="Phobius"/>
    </source>
</evidence>
<feature type="transmembrane region" description="Helical" evidence="1">
    <location>
        <begin position="6"/>
        <end position="27"/>
    </location>
</feature>
<feature type="transmembrane region" description="Helical" evidence="1">
    <location>
        <begin position="182"/>
        <end position="202"/>
    </location>
</feature>
<dbReference type="Pfam" id="PF24800">
    <property type="entry name" value="DUF7702"/>
    <property type="match status" value="1"/>
</dbReference>
<protein>
    <recommendedName>
        <fullName evidence="2">DUF7702 domain-containing protein</fullName>
    </recommendedName>
</protein>
<dbReference type="Proteomes" id="UP000292957">
    <property type="component" value="Unassembled WGS sequence"/>
</dbReference>
<reference evidence="3" key="1">
    <citation type="submission" date="2019-01" db="EMBL/GenBank/DDBJ databases">
        <title>Draft genome sequences of three monokaryotic isolates of the white-rot basidiomycete fungus Dichomitus squalens.</title>
        <authorList>
            <consortium name="DOE Joint Genome Institute"/>
            <person name="Lopez S.C."/>
            <person name="Andreopoulos B."/>
            <person name="Pangilinan J."/>
            <person name="Lipzen A."/>
            <person name="Riley R."/>
            <person name="Ahrendt S."/>
            <person name="Ng V."/>
            <person name="Barry K."/>
            <person name="Daum C."/>
            <person name="Grigoriev I.V."/>
            <person name="Hilden K.S."/>
            <person name="Makela M.R."/>
            <person name="de Vries R.P."/>
        </authorList>
    </citation>
    <scope>NUCLEOTIDE SEQUENCE [LARGE SCALE GENOMIC DNA]</scope>
    <source>
        <strain evidence="3">OM18370.1</strain>
    </source>
</reference>
<proteinExistence type="predicted"/>
<organism evidence="3">
    <name type="scientific">Dichomitus squalens</name>
    <dbReference type="NCBI Taxonomy" id="114155"/>
    <lineage>
        <taxon>Eukaryota</taxon>
        <taxon>Fungi</taxon>
        <taxon>Dikarya</taxon>
        <taxon>Basidiomycota</taxon>
        <taxon>Agaricomycotina</taxon>
        <taxon>Agaricomycetes</taxon>
        <taxon>Polyporales</taxon>
        <taxon>Polyporaceae</taxon>
        <taxon>Dichomitus</taxon>
    </lineage>
</organism>
<dbReference type="PANTHER" id="PTHR42109:SF2">
    <property type="entry name" value="INTEGRAL MEMBRANE PROTEIN"/>
    <property type="match status" value="1"/>
</dbReference>
<evidence type="ECO:0000313" key="3">
    <source>
        <dbReference type="EMBL" id="TBU24849.1"/>
    </source>
</evidence>
<feature type="transmembrane region" description="Helical" evidence="1">
    <location>
        <begin position="112"/>
        <end position="129"/>
    </location>
</feature>
<dbReference type="OrthoDB" id="2560628at2759"/>
<keyword evidence="1" id="KW-0812">Transmembrane</keyword>
<feature type="transmembrane region" description="Helical" evidence="1">
    <location>
        <begin position="237"/>
        <end position="256"/>
    </location>
</feature>
<accession>A0A4Q9MCF2</accession>
<sequence>MKLDQRGDIAIAEIVFYVPILTLSIVLSVRHGATRKAGWILFAVLSIARIIGGITHVLSEQNPSNVTLQVIYTIVESAGLSPLLLATLGFLSTVAQYSLDNTPFMGVRSFRLLHLLGTAAVILAVIGGVNMSNAKNEHDLNSAATIRHIGAILFVVLYAFIVAVTAFCWLNREQVLKYRRKLLFTIIASLPFLLVRVAYSILGAFAPSSFGFDTEGHLIPVQSNSALRHFSSSTGDWAIYLVMSVLMECIVVLIYTSAGLRLPLKQDLVDYQRAETHIPMMSQEDDSYKYAQPYSYTQPYSQDPTQRV</sequence>
<keyword evidence="1" id="KW-1133">Transmembrane helix</keyword>
<dbReference type="PANTHER" id="PTHR42109">
    <property type="entry name" value="UNPLACED GENOMIC SCAFFOLD UM_SCAF_CONTIG_1.265, WHOLE GENOME SHOTGUN SEQUENCE"/>
    <property type="match status" value="1"/>
</dbReference>
<dbReference type="EMBL" id="ML143471">
    <property type="protein sequence ID" value="TBU24849.1"/>
    <property type="molecule type" value="Genomic_DNA"/>
</dbReference>
<dbReference type="AlphaFoldDB" id="A0A4Q9MCF2"/>